<sequence length="280" mass="31460">MAALLLLSLGALFFSSNAQDAYNKLPETYRKGVDLALDKVNSHAGIQHHFLFFGSVTKSDTEIGFDVRNVYHQFHLKATKCQKGTTDSTACQFRNDRRKRRVFTLGAELLSSHTRRKMAAGVLLLVCAGALLYSAEAQDPYDELPGLYQKGVDLALDQLNAHDRVLLHFRFMKSLEKTEKEIGFGMKFLYHHFNLRPTTCAKGTTDSSPQNCPFRSDRPLMDCTVCYKAAGDQMEATPKPYVDCIQKPRFTLKMKAARLDHCRKMIYNHGAPTLLAVSTG</sequence>
<protein>
    <recommendedName>
        <fullName evidence="2">Retinoic acid receptor responder protein 2</fullName>
    </recommendedName>
    <alternativeName>
        <fullName evidence="9">Chemerin</fullName>
    </alternativeName>
</protein>
<dbReference type="InParanoid" id="A0A3Q1H5M1"/>
<keyword evidence="6" id="KW-0221">Differentiation</keyword>
<dbReference type="GO" id="GO:0030154">
    <property type="term" value="P:cell differentiation"/>
    <property type="evidence" value="ECO:0007669"/>
    <property type="project" value="UniProtKB-KW"/>
</dbReference>
<reference evidence="11" key="3">
    <citation type="submission" date="2025-09" db="UniProtKB">
        <authorList>
            <consortium name="Ensembl"/>
        </authorList>
    </citation>
    <scope>IDENTIFICATION</scope>
</reference>
<dbReference type="Ensembl" id="ENSATET00000002621.3">
    <property type="protein sequence ID" value="ENSATEP00000002595.3"/>
    <property type="gene ID" value="ENSATEG00000027615.2"/>
</dbReference>
<keyword evidence="7" id="KW-1015">Disulfide bond</keyword>
<evidence type="ECO:0000256" key="10">
    <source>
        <dbReference type="SAM" id="SignalP"/>
    </source>
</evidence>
<keyword evidence="8" id="KW-0395">Inflammatory response</keyword>
<dbReference type="GO" id="GO:0006935">
    <property type="term" value="P:chemotaxis"/>
    <property type="evidence" value="ECO:0007669"/>
    <property type="project" value="UniProtKB-KW"/>
</dbReference>
<evidence type="ECO:0000256" key="2">
    <source>
        <dbReference type="ARBA" id="ARBA00018808"/>
    </source>
</evidence>
<evidence type="ECO:0000313" key="12">
    <source>
        <dbReference type="Proteomes" id="UP000265040"/>
    </source>
</evidence>
<dbReference type="GO" id="GO:0050994">
    <property type="term" value="P:regulation of lipid catabolic process"/>
    <property type="evidence" value="ECO:0007669"/>
    <property type="project" value="InterPro"/>
</dbReference>
<reference evidence="11" key="2">
    <citation type="submission" date="2025-08" db="UniProtKB">
        <authorList>
            <consortium name="Ensembl"/>
        </authorList>
    </citation>
    <scope>IDENTIFICATION</scope>
</reference>
<evidence type="ECO:0000256" key="1">
    <source>
        <dbReference type="ARBA" id="ARBA00004613"/>
    </source>
</evidence>
<dbReference type="Gene3D" id="3.10.450.10">
    <property type="match status" value="1"/>
</dbReference>
<name>A0A3Q1H5M1_ANATE</name>
<evidence type="ECO:0000313" key="11">
    <source>
        <dbReference type="Ensembl" id="ENSATEP00000002595.3"/>
    </source>
</evidence>
<dbReference type="GO" id="GO:0006954">
    <property type="term" value="P:inflammatory response"/>
    <property type="evidence" value="ECO:0007669"/>
    <property type="project" value="UniProtKB-KW"/>
</dbReference>
<dbReference type="GO" id="GO:0005576">
    <property type="term" value="C:extracellular region"/>
    <property type="evidence" value="ECO:0007669"/>
    <property type="project" value="UniProtKB-SubCell"/>
</dbReference>
<dbReference type="Proteomes" id="UP000265040">
    <property type="component" value="Chromosome 2"/>
</dbReference>
<evidence type="ECO:0000256" key="4">
    <source>
        <dbReference type="ARBA" id="ARBA00022525"/>
    </source>
</evidence>
<dbReference type="InterPro" id="IPR046350">
    <property type="entry name" value="Cystatin_sf"/>
</dbReference>
<keyword evidence="5 10" id="KW-0732">Signal</keyword>
<keyword evidence="12" id="KW-1185">Reference proteome</keyword>
<keyword evidence="3" id="KW-0145">Chemotaxis</keyword>
<evidence type="ECO:0000256" key="8">
    <source>
        <dbReference type="ARBA" id="ARBA00023198"/>
    </source>
</evidence>
<dbReference type="SUPFAM" id="SSF54403">
    <property type="entry name" value="Cystatin/monellin"/>
    <property type="match status" value="2"/>
</dbReference>
<dbReference type="AlphaFoldDB" id="A0A3Q1H5M1"/>
<dbReference type="GeneTree" id="ENSGT00400000024709"/>
<proteinExistence type="predicted"/>
<evidence type="ECO:0000256" key="3">
    <source>
        <dbReference type="ARBA" id="ARBA00022500"/>
    </source>
</evidence>
<evidence type="ECO:0000256" key="7">
    <source>
        <dbReference type="ARBA" id="ARBA00023157"/>
    </source>
</evidence>
<organism evidence="11 12">
    <name type="scientific">Anabas testudineus</name>
    <name type="common">Climbing perch</name>
    <name type="synonym">Anthias testudineus</name>
    <dbReference type="NCBI Taxonomy" id="64144"/>
    <lineage>
        <taxon>Eukaryota</taxon>
        <taxon>Metazoa</taxon>
        <taxon>Chordata</taxon>
        <taxon>Craniata</taxon>
        <taxon>Vertebrata</taxon>
        <taxon>Euteleostomi</taxon>
        <taxon>Actinopterygii</taxon>
        <taxon>Neopterygii</taxon>
        <taxon>Teleostei</taxon>
        <taxon>Neoteleostei</taxon>
        <taxon>Acanthomorphata</taxon>
        <taxon>Anabantaria</taxon>
        <taxon>Anabantiformes</taxon>
        <taxon>Anabantoidei</taxon>
        <taxon>Anabantidae</taxon>
        <taxon>Anabas</taxon>
    </lineage>
</organism>
<dbReference type="GO" id="GO:0005102">
    <property type="term" value="F:signaling receptor binding"/>
    <property type="evidence" value="ECO:0007669"/>
    <property type="project" value="InterPro"/>
</dbReference>
<feature type="signal peptide" evidence="10">
    <location>
        <begin position="1"/>
        <end position="18"/>
    </location>
</feature>
<evidence type="ECO:0000256" key="6">
    <source>
        <dbReference type="ARBA" id="ARBA00022782"/>
    </source>
</evidence>
<accession>A0A3Q1H5M1</accession>
<dbReference type="PANTHER" id="PTHR15106:SF2">
    <property type="entry name" value="RETINOIC ACID RECEPTOR RESPONDER PROTEIN 2"/>
    <property type="match status" value="1"/>
</dbReference>
<comment type="subcellular location">
    <subcellularLocation>
        <location evidence="1">Secreted</location>
    </subcellularLocation>
</comment>
<reference evidence="11" key="1">
    <citation type="submission" date="2021-04" db="EMBL/GenBank/DDBJ databases">
        <authorList>
            <consortium name="Wellcome Sanger Institute Data Sharing"/>
        </authorList>
    </citation>
    <scope>NUCLEOTIDE SEQUENCE [LARGE SCALE GENOMIC DNA]</scope>
</reference>
<dbReference type="PANTHER" id="PTHR15106">
    <property type="entry name" value="RETINOIC ACID RECEPTOR RESPONDER PROTEIN 2"/>
    <property type="match status" value="1"/>
</dbReference>
<evidence type="ECO:0000256" key="5">
    <source>
        <dbReference type="ARBA" id="ARBA00022729"/>
    </source>
</evidence>
<keyword evidence="4" id="KW-0964">Secreted</keyword>
<dbReference type="STRING" id="64144.ENSATEP00000002595"/>
<dbReference type="InterPro" id="IPR029562">
    <property type="entry name" value="Chemerin"/>
</dbReference>
<feature type="chain" id="PRO_5043433727" description="Retinoic acid receptor responder protein 2" evidence="10">
    <location>
        <begin position="19"/>
        <end position="280"/>
    </location>
</feature>
<evidence type="ECO:0000256" key="9">
    <source>
        <dbReference type="ARBA" id="ARBA00032785"/>
    </source>
</evidence>